<sequence>MRWLLGASVLVLCGCANQQVSQMVYSQPVAIKAWTQAQKQQPIALQHLSRSAHSSSHYILLNGAEQPHYHDNHDLSVTLIKGESVIHFEDRAVTVKAGDVVFIPKGTYHWAENTSEEGCEIHAVFSPAFDGKDKRLALPAR</sequence>
<dbReference type="Gene3D" id="2.60.120.10">
    <property type="entry name" value="Jelly Rolls"/>
    <property type="match status" value="1"/>
</dbReference>
<keyword evidence="3" id="KW-1185">Reference proteome</keyword>
<dbReference type="InterPro" id="IPR011051">
    <property type="entry name" value="RmlC_Cupin_sf"/>
</dbReference>
<dbReference type="KEGG" id="marq:MARGE09_P3827"/>
<dbReference type="InterPro" id="IPR013096">
    <property type="entry name" value="Cupin_2"/>
</dbReference>
<dbReference type="InterPro" id="IPR052538">
    <property type="entry name" value="Flavonoid_dioxygenase-like"/>
</dbReference>
<evidence type="ECO:0000259" key="1">
    <source>
        <dbReference type="Pfam" id="PF07883"/>
    </source>
</evidence>
<accession>A0AAN1WL68</accession>
<dbReference type="PANTHER" id="PTHR43346:SF1">
    <property type="entry name" value="QUERCETIN 2,3-DIOXYGENASE-RELATED"/>
    <property type="match status" value="1"/>
</dbReference>
<protein>
    <recommendedName>
        <fullName evidence="1">Cupin type-2 domain-containing protein</fullName>
    </recommendedName>
</protein>
<proteinExistence type="predicted"/>
<dbReference type="EMBL" id="AP023086">
    <property type="protein sequence ID" value="BCD99625.1"/>
    <property type="molecule type" value="Genomic_DNA"/>
</dbReference>
<reference evidence="2 3" key="1">
    <citation type="journal article" date="2022" name="IScience">
        <title>An ultrasensitive nanofiber-based assay for enzymatic hydrolysis and deep-sea microbial degradation of cellulose.</title>
        <authorList>
            <person name="Tsudome M."/>
            <person name="Tachioka M."/>
            <person name="Miyazaki M."/>
            <person name="Uchimura K."/>
            <person name="Tsuda M."/>
            <person name="Takaki Y."/>
            <person name="Deguchi S."/>
        </authorList>
    </citation>
    <scope>NUCLEOTIDE SEQUENCE [LARGE SCALE GENOMIC DNA]</scope>
    <source>
        <strain evidence="2 3">GE09</strain>
    </source>
</reference>
<dbReference type="Proteomes" id="UP001320119">
    <property type="component" value="Chromosome"/>
</dbReference>
<evidence type="ECO:0000313" key="2">
    <source>
        <dbReference type="EMBL" id="BCD99625.1"/>
    </source>
</evidence>
<dbReference type="PANTHER" id="PTHR43346">
    <property type="entry name" value="LIGAND BINDING DOMAIN PROTEIN, PUTATIVE (AFU_ORTHOLOGUE AFUA_6G14370)-RELATED"/>
    <property type="match status" value="1"/>
</dbReference>
<dbReference type="PROSITE" id="PS51257">
    <property type="entry name" value="PROKAR_LIPOPROTEIN"/>
    <property type="match status" value="1"/>
</dbReference>
<dbReference type="Pfam" id="PF07883">
    <property type="entry name" value="Cupin_2"/>
    <property type="match status" value="1"/>
</dbReference>
<dbReference type="SUPFAM" id="SSF51182">
    <property type="entry name" value="RmlC-like cupins"/>
    <property type="match status" value="1"/>
</dbReference>
<dbReference type="AlphaFoldDB" id="A0AAN1WL68"/>
<feature type="domain" description="Cupin type-2" evidence="1">
    <location>
        <begin position="63"/>
        <end position="125"/>
    </location>
</feature>
<gene>
    <name evidence="2" type="ORF">MARGE09_P3827</name>
</gene>
<dbReference type="InterPro" id="IPR014710">
    <property type="entry name" value="RmlC-like_jellyroll"/>
</dbReference>
<organism evidence="2 3">
    <name type="scientific">Marinagarivorans cellulosilyticus</name>
    <dbReference type="NCBI Taxonomy" id="2721545"/>
    <lineage>
        <taxon>Bacteria</taxon>
        <taxon>Pseudomonadati</taxon>
        <taxon>Pseudomonadota</taxon>
        <taxon>Gammaproteobacteria</taxon>
        <taxon>Cellvibrionales</taxon>
        <taxon>Cellvibrionaceae</taxon>
        <taxon>Marinagarivorans</taxon>
    </lineage>
</organism>
<name>A0AAN1WL68_9GAMM</name>
<evidence type="ECO:0000313" key="3">
    <source>
        <dbReference type="Proteomes" id="UP001320119"/>
    </source>
</evidence>